<dbReference type="EMBL" id="BRPL01000002">
    <property type="protein sequence ID" value="GLB46879.1"/>
    <property type="molecule type" value="Genomic_DNA"/>
</dbReference>
<dbReference type="SUPFAM" id="SSF52266">
    <property type="entry name" value="SGNH hydrolase"/>
    <property type="match status" value="1"/>
</dbReference>
<dbReference type="InterPro" id="IPR051532">
    <property type="entry name" value="Ester_Hydrolysis_Enzymes"/>
</dbReference>
<gene>
    <name evidence="2" type="ORF">WR164_08580</name>
</gene>
<keyword evidence="3" id="KW-1185">Reference proteome</keyword>
<sequence>MKKSLKILTSLILFIIVVFGIVYASHPFKIHHQRIIPKRISIVSLGDSLTQGIGDQTHHGGYVPMIANQLSNQGNTKVKTYNYGIAGQKSNQIDRRLVKHANIKSHLKKANIIVITAGGNDLLQTLESSVFDNHHEFNQDFNRNMNAYQHNLIRLLKRVRSNNHHANVYIFGIYNPFYVYFPNVTSINSSVDRWNQTTRNSLKQFKKMYFVDINNLSYGQYQTNSSRKKLMSKNAANGNNLLKLMDLMHSSNGELNQDLSPKDHFHPNDKGYRFMTNKLHDAIKSSQFWY</sequence>
<name>A0A9W6B0S7_9LACO</name>
<dbReference type="GO" id="GO:0004622">
    <property type="term" value="F:phosphatidylcholine lysophospholipase activity"/>
    <property type="evidence" value="ECO:0007669"/>
    <property type="project" value="TreeGrafter"/>
</dbReference>
<dbReference type="Gene3D" id="3.40.50.1110">
    <property type="entry name" value="SGNH hydrolase"/>
    <property type="match status" value="1"/>
</dbReference>
<evidence type="ECO:0000259" key="1">
    <source>
        <dbReference type="Pfam" id="PF13472"/>
    </source>
</evidence>
<dbReference type="PANTHER" id="PTHR30383:SF27">
    <property type="entry name" value="SPORE GERMINATION LIPASE LIPC"/>
    <property type="match status" value="1"/>
</dbReference>
<organism evidence="2 3">
    <name type="scientific">Philodulcilactobacillus myokoensis</name>
    <dbReference type="NCBI Taxonomy" id="2929573"/>
    <lineage>
        <taxon>Bacteria</taxon>
        <taxon>Bacillati</taxon>
        <taxon>Bacillota</taxon>
        <taxon>Bacilli</taxon>
        <taxon>Lactobacillales</taxon>
        <taxon>Lactobacillaceae</taxon>
        <taxon>Philodulcilactobacillus</taxon>
    </lineage>
</organism>
<dbReference type="PANTHER" id="PTHR30383">
    <property type="entry name" value="THIOESTERASE 1/PROTEASE 1/LYSOPHOSPHOLIPASE L1"/>
    <property type="match status" value="1"/>
</dbReference>
<evidence type="ECO:0000313" key="2">
    <source>
        <dbReference type="EMBL" id="GLB46879.1"/>
    </source>
</evidence>
<reference evidence="2" key="1">
    <citation type="submission" date="2022-07" db="EMBL/GenBank/DDBJ databases">
        <authorList>
            <person name="Kouya T."/>
            <person name="Ishiyama Y."/>
        </authorList>
    </citation>
    <scope>NUCLEOTIDE SEQUENCE</scope>
    <source>
        <strain evidence="2">WR16-4</strain>
    </source>
</reference>
<protein>
    <submittedName>
        <fullName evidence="2">Lipase/acylhydrolase</fullName>
    </submittedName>
</protein>
<comment type="caution">
    <text evidence="2">The sequence shown here is derived from an EMBL/GenBank/DDBJ whole genome shotgun (WGS) entry which is preliminary data.</text>
</comment>
<feature type="domain" description="SGNH hydrolase-type esterase" evidence="1">
    <location>
        <begin position="45"/>
        <end position="273"/>
    </location>
</feature>
<dbReference type="CDD" id="cd04506">
    <property type="entry name" value="SGNH_hydrolase_YpmR_like"/>
    <property type="match status" value="1"/>
</dbReference>
<proteinExistence type="predicted"/>
<dbReference type="Pfam" id="PF13472">
    <property type="entry name" value="Lipase_GDSL_2"/>
    <property type="match status" value="1"/>
</dbReference>
<dbReference type="AlphaFoldDB" id="A0A9W6B0S7"/>
<dbReference type="RefSeq" id="WP_286136340.1">
    <property type="nucleotide sequence ID" value="NZ_BRPL01000002.1"/>
</dbReference>
<dbReference type="Proteomes" id="UP001144204">
    <property type="component" value="Unassembled WGS sequence"/>
</dbReference>
<evidence type="ECO:0000313" key="3">
    <source>
        <dbReference type="Proteomes" id="UP001144204"/>
    </source>
</evidence>
<dbReference type="InterPro" id="IPR013830">
    <property type="entry name" value="SGNH_hydro"/>
</dbReference>
<reference evidence="2" key="2">
    <citation type="journal article" date="2023" name="PLoS ONE">
        <title>Philodulcilactobacillus myokoensis gen. nov., sp. nov., a fructophilic, acidophilic, and agar-phobic lactic acid bacterium isolated from fermented vegetable extracts.</title>
        <authorList>
            <person name="Kouya T."/>
            <person name="Ishiyama Y."/>
            <person name="Ohashi S."/>
            <person name="Kumakubo R."/>
            <person name="Yamazaki T."/>
            <person name="Otaki T."/>
        </authorList>
    </citation>
    <scope>NUCLEOTIDE SEQUENCE</scope>
    <source>
        <strain evidence="2">WR16-4</strain>
    </source>
</reference>
<dbReference type="InterPro" id="IPR036514">
    <property type="entry name" value="SGNH_hydro_sf"/>
</dbReference>
<accession>A0A9W6B0S7</accession>